<dbReference type="InterPro" id="IPR012337">
    <property type="entry name" value="RNaseH-like_sf"/>
</dbReference>
<dbReference type="GO" id="GO:0003676">
    <property type="term" value="F:nucleic acid binding"/>
    <property type="evidence" value="ECO:0007669"/>
    <property type="project" value="InterPro"/>
</dbReference>
<evidence type="ECO:0000313" key="13">
    <source>
        <dbReference type="Proteomes" id="UP000094801"/>
    </source>
</evidence>
<dbReference type="InterPro" id="IPR036397">
    <property type="entry name" value="RNaseH_sf"/>
</dbReference>
<dbReference type="GO" id="GO:0006397">
    <property type="term" value="P:mRNA processing"/>
    <property type="evidence" value="ECO:0007669"/>
    <property type="project" value="UniProtKB-KW"/>
</dbReference>
<proteinExistence type="inferred from homology"/>
<evidence type="ECO:0000256" key="6">
    <source>
        <dbReference type="ARBA" id="ARBA00022722"/>
    </source>
</evidence>
<accession>A0A1E4T8Z9</accession>
<dbReference type="GO" id="GO:0000289">
    <property type="term" value="P:nuclear-transcribed mRNA poly(A) tail shortening"/>
    <property type="evidence" value="ECO:0007669"/>
    <property type="project" value="UniProtKB-UniRule"/>
</dbReference>
<feature type="binding site" evidence="10">
    <location>
        <position position="1003"/>
    </location>
    <ligand>
        <name>a divalent metal cation</name>
        <dbReference type="ChEBI" id="CHEBI:60240"/>
        <note>catalytic</note>
    </ligand>
</feature>
<evidence type="ECO:0000256" key="8">
    <source>
        <dbReference type="ARBA" id="ARBA00022801"/>
    </source>
</evidence>
<evidence type="ECO:0000256" key="2">
    <source>
        <dbReference type="ARBA" id="ARBA00004496"/>
    </source>
</evidence>
<dbReference type="OrthoDB" id="16516at2759"/>
<organism evidence="12 13">
    <name type="scientific">[Candida] arabinofermentans NRRL YB-2248</name>
    <dbReference type="NCBI Taxonomy" id="983967"/>
    <lineage>
        <taxon>Eukaryota</taxon>
        <taxon>Fungi</taxon>
        <taxon>Dikarya</taxon>
        <taxon>Ascomycota</taxon>
        <taxon>Saccharomycotina</taxon>
        <taxon>Pichiomycetes</taxon>
        <taxon>Pichiales</taxon>
        <taxon>Pichiaceae</taxon>
        <taxon>Ogataea</taxon>
        <taxon>Ogataea/Candida clade</taxon>
    </lineage>
</organism>
<dbReference type="Pfam" id="PF13423">
    <property type="entry name" value="UCH_1"/>
    <property type="match status" value="1"/>
</dbReference>
<feature type="binding site" evidence="10">
    <location>
        <position position="893"/>
    </location>
    <ligand>
        <name>a divalent metal cation</name>
        <dbReference type="ChEBI" id="CHEBI:60240"/>
        <note>catalytic</note>
    </ligand>
</feature>
<feature type="domain" description="USP" evidence="11">
    <location>
        <begin position="504"/>
        <end position="838"/>
    </location>
</feature>
<dbReference type="HAMAP" id="MF_03182">
    <property type="entry name" value="PAN2"/>
    <property type="match status" value="1"/>
</dbReference>
<evidence type="ECO:0000256" key="10">
    <source>
        <dbReference type="HAMAP-Rule" id="MF_03182"/>
    </source>
</evidence>
<dbReference type="InterPro" id="IPR050785">
    <property type="entry name" value="PAN2-PAN3_catalytic_subunit"/>
</dbReference>
<keyword evidence="6 10" id="KW-0540">Nuclease</keyword>
<dbReference type="GO" id="GO:0046872">
    <property type="term" value="F:metal ion binding"/>
    <property type="evidence" value="ECO:0007669"/>
    <property type="project" value="UniProtKB-KW"/>
</dbReference>
<dbReference type="GO" id="GO:0000932">
    <property type="term" value="C:P-body"/>
    <property type="evidence" value="ECO:0007669"/>
    <property type="project" value="TreeGrafter"/>
</dbReference>
<dbReference type="STRING" id="983967.A0A1E4T8Z9"/>
<keyword evidence="4" id="KW-0853">WD repeat</keyword>
<dbReference type="InterPro" id="IPR030843">
    <property type="entry name" value="PAN2"/>
</dbReference>
<dbReference type="SMART" id="SM00479">
    <property type="entry name" value="EXOIII"/>
    <property type="match status" value="1"/>
</dbReference>
<keyword evidence="7 10" id="KW-0479">Metal-binding</keyword>
<sequence length="1096" mass="124961">MEGWREVSRILAVKLPKNSPHIQPAGQPPQRMVTTVIFDDTHELIWVGDSEGYVYSYHSIKLTPYTSVRAHTGPVLKILNHKKGIVSLSSDSIRFGTKQGITKFVIKSEQLTGFGCMSYTSNTQTELFVGGSAQTLGNKILKIDLISGTISGHIDYHDDLILMDTNLKYVILGKVDGTIDILEPKHNSVVKQFRAHSASLSSICVKDNTLVTTGYSLRQDHYIPDPLVNTFDLKTLNHMTPVAFPVGATHVRMHPTAPNIIVVVSNMGQLTFIDMFNPTNLQLYQPELSSFVSLCDMSPSGECFVFIDALQKMYLWSNSKNVMEAPRFAIYSRPLPYASMDQETIPASNKLDFETYTPLNSIKLPHYDSMLLSAWPAEMKFQTGAMPRQIDPEILRSSKTIDGFTIARYNKEKYGPRNLYQKYEPLYKKKVDGTIFPKFISERDDDADENEEKVKQKHINMEKAFIYTSDSGDVPNAFKKVDILYSKFGVDDFDFDFYNNTKYAGLETHVDNSYCNAIFQLYRFVPSIFNFVVKTLAEDVKYDDSVLAELGYLYDMLVKANGKHCAASNFQRLFATIPKAKELGLLQGDSKSRDDYGQRKLIQTFNRFLLDKLVEDEKTLYNTAQPHHLNSICGVNTETSITSLFCNLDFKSNSIFHSIEINSVPQYPLLQTNLTILNHMEASMNKVTQHNIVCENCKQQHVVDAMLSIKSLPPVVTLNLDLNNEQMNEIRNYDNWLVPEFYSTTSPSGRPILRTNVIAGGSTNLNKYELIGYVAEITSRDNINHMVTMIRINDDNNNTSNSQWYLFNDFLVTKISEEEVLNLTHWWKRPVVVVYRSTEAESSFNYEDWKTTIDDSILYRDHFAKGTRDSKIIEYELLTKEEAPKPGTLVAIDAEFVRVSPDEYEFKANGTRTLVRPRKLTLARISVLRGDGPKEGKAFIDDYIATDESKVDDYITSFSGIEPGDLDPNTSKRSVVTLQTAYRKIWLLLNLGCIFVGHSLGGDFRTINIQIPPQQVRDTAEFFYLKKEKRKLGLKFLIYQLFDDRIQTGNHDSIEDAYSALKLYKKYLQLKKNGTLEKTLQRIYLEGQFSRFKVPN</sequence>
<dbReference type="SUPFAM" id="SSF54001">
    <property type="entry name" value="Cysteine proteinases"/>
    <property type="match status" value="1"/>
</dbReference>
<comment type="function">
    <text evidence="10">Catalytic subunit of the poly(A)-nuclease (PAN) deadenylation complex, one of two cytoplasmic mRNA deadenylases involved in mRNA turnover. PAN specifically shortens poly(A) tails of RNA and the activity is stimulated by poly(A)-binding protein PAB1. PAN deadenylation is followed by rapid degradation of the shortened mRNA tails by the CCR4-NOT complex. Deadenylated mRNAs are then degraded by two alternative mechanisms, namely exosome-mediated 3'-5' exonucleolytic degradation, or deadenlyation-dependent mRNA decaping and subsequent 5'-3' exonucleolytic degradation by XRN1. May also be involved in post-transcriptional maturation of mRNA poly(A) tails.</text>
</comment>
<dbReference type="EC" id="3.1.13.4" evidence="10"/>
<comment type="subcellular location">
    <subcellularLocation>
        <location evidence="2 10">Cytoplasm</location>
    </subcellularLocation>
</comment>
<evidence type="ECO:0000259" key="11">
    <source>
        <dbReference type="PROSITE" id="PS50235"/>
    </source>
</evidence>
<comment type="caution">
    <text evidence="10">Lacks conserved residue(s) required for the propagation of feature annotation.</text>
</comment>
<dbReference type="PANTHER" id="PTHR15728:SF0">
    <property type="entry name" value="PAN2-PAN3 DEADENYLATION COMPLEX CATALYTIC SUBUNIT PAN2"/>
    <property type="match status" value="1"/>
</dbReference>
<evidence type="ECO:0000313" key="12">
    <source>
        <dbReference type="EMBL" id="ODV88230.1"/>
    </source>
</evidence>
<protein>
    <recommendedName>
        <fullName evidence="10">PAN2-PAN3 deadenylation complex catalytic subunit PAN2</fullName>
        <ecNumber evidence="10">3.1.13.4</ecNumber>
    </recommendedName>
    <alternativeName>
        <fullName evidence="10">PAB1P-dependent poly(A)-specific ribonuclease</fullName>
    </alternativeName>
    <alternativeName>
        <fullName evidence="10">Poly(A)-nuclease deadenylation complex subunit 2</fullName>
        <shortName evidence="10">PAN deadenylation complex subunit 2</shortName>
    </alternativeName>
</protein>
<dbReference type="CDD" id="cd06143">
    <property type="entry name" value="PAN2_exo"/>
    <property type="match status" value="1"/>
</dbReference>
<dbReference type="FunFam" id="3.30.420.10:FF:000028">
    <property type="entry name" value="PAN2-PAN3 deadenylation complex catalytic subunit PAN2"/>
    <property type="match status" value="1"/>
</dbReference>
<feature type="binding site" evidence="10">
    <location>
        <position position="1056"/>
    </location>
    <ligand>
        <name>a divalent metal cation</name>
        <dbReference type="ChEBI" id="CHEBI:60240"/>
        <note>catalytic</note>
    </ligand>
</feature>
<reference evidence="13" key="1">
    <citation type="submission" date="2016-04" db="EMBL/GenBank/DDBJ databases">
        <title>Comparative genomics of biotechnologically important yeasts.</title>
        <authorList>
            <consortium name="DOE Joint Genome Institute"/>
            <person name="Riley R."/>
            <person name="Haridas S."/>
            <person name="Wolfe K.H."/>
            <person name="Lopes M.R."/>
            <person name="Hittinger C.T."/>
            <person name="Goker M."/>
            <person name="Salamov A."/>
            <person name="Wisecaver J."/>
            <person name="Long T.M."/>
            <person name="Aerts A.L."/>
            <person name="Barry K."/>
            <person name="Choi C."/>
            <person name="Clum A."/>
            <person name="Coughlan A.Y."/>
            <person name="Deshpande S."/>
            <person name="Douglass A.P."/>
            <person name="Hanson S.J."/>
            <person name="Klenk H.-P."/>
            <person name="Labutti K."/>
            <person name="Lapidus A."/>
            <person name="Lindquist E."/>
            <person name="Lipzen A."/>
            <person name="Meier-Kolthoff J.P."/>
            <person name="Ohm R.A."/>
            <person name="Otillar R.P."/>
            <person name="Pangilinan J."/>
            <person name="Peng Y."/>
            <person name="Rokas A."/>
            <person name="Rosa C.A."/>
            <person name="Scheuner C."/>
            <person name="Sibirny A.A."/>
            <person name="Slot J.C."/>
            <person name="Stielow J.B."/>
            <person name="Sun H."/>
            <person name="Kurtzman C.P."/>
            <person name="Blackwell M."/>
            <person name="Grigoriev I.V."/>
            <person name="Jeffries T.W."/>
        </authorList>
    </citation>
    <scope>NUCLEOTIDE SEQUENCE [LARGE SCALE GENOMIC DNA]</scope>
    <source>
        <strain evidence="13">NRRL YB-2248</strain>
    </source>
</reference>
<dbReference type="InterPro" id="IPR028889">
    <property type="entry name" value="USP"/>
</dbReference>
<dbReference type="InterPro" id="IPR028881">
    <property type="entry name" value="PAN2_UCH_dom"/>
</dbReference>
<feature type="binding site" evidence="10">
    <location>
        <position position="895"/>
    </location>
    <ligand>
        <name>a divalent metal cation</name>
        <dbReference type="ChEBI" id="CHEBI:60240"/>
        <note>catalytic</note>
    </ligand>
</feature>
<dbReference type="Pfam" id="PF20770">
    <property type="entry name" value="PAN2_N"/>
    <property type="match status" value="1"/>
</dbReference>
<keyword evidence="3 10" id="KW-0963">Cytoplasm</keyword>
<dbReference type="Pfam" id="PF00929">
    <property type="entry name" value="RNase_T"/>
    <property type="match status" value="1"/>
</dbReference>
<dbReference type="InterPro" id="IPR013520">
    <property type="entry name" value="Ribonucl_H"/>
</dbReference>
<comment type="cofactor">
    <cofactor evidence="10">
        <name>a divalent metal cation</name>
        <dbReference type="ChEBI" id="CHEBI:60240"/>
    </cofactor>
    <text evidence="10">Binds 2 metal cations per subunit in the catalytic exonuclease domain.</text>
</comment>
<comment type="similarity">
    <text evidence="10">Belongs to the peptidase C19 family. PAN2 subfamily.</text>
</comment>
<comment type="activity regulation">
    <text evidence="10">Positively regulated by the regulatory subunit PAN3.</text>
</comment>
<dbReference type="InterPro" id="IPR048841">
    <property type="entry name" value="PAN2_N"/>
</dbReference>
<evidence type="ECO:0000256" key="4">
    <source>
        <dbReference type="ARBA" id="ARBA00022574"/>
    </source>
</evidence>
<dbReference type="InterPro" id="IPR015943">
    <property type="entry name" value="WD40/YVTN_repeat-like_dom_sf"/>
</dbReference>
<gene>
    <name evidence="10" type="primary">PAN2</name>
    <name evidence="12" type="ORF">CANARDRAFT_26383</name>
</gene>
<keyword evidence="13" id="KW-1185">Reference proteome</keyword>
<evidence type="ECO:0000256" key="9">
    <source>
        <dbReference type="ARBA" id="ARBA00022839"/>
    </source>
</evidence>
<evidence type="ECO:0000256" key="7">
    <source>
        <dbReference type="ARBA" id="ARBA00022723"/>
    </source>
</evidence>
<comment type="domain">
    <text evidence="10">The linker, or PAN3 interaction domain (PID), between the WD40 repeats and the pseudo-UCH domain mediates interaction with PAN3.</text>
</comment>
<comment type="domain">
    <text evidence="10">Contains a pseudo-UCH domain. This ubiquitin C-terminal hydrolase (UCH)-like or ubiquitin specific protease (USP)-like domain is predicted to be catalytically inactive because it lacks the active site catalytic triad characteristic of thiol proteases, with residues at the equivalent structural positions that are incompatible with catalysis, and it cannot bind ubiquitin. It functions as a structural scaffold for intra- and intermolecular interactions in the complex.</text>
</comment>
<keyword evidence="8 10" id="KW-0378">Hydrolase</keyword>
<dbReference type="GO" id="GO:0004535">
    <property type="term" value="F:poly(A)-specific ribonuclease activity"/>
    <property type="evidence" value="ECO:0007669"/>
    <property type="project" value="UniProtKB-UniRule"/>
</dbReference>
<dbReference type="InterPro" id="IPR038765">
    <property type="entry name" value="Papain-like_cys_pep_sf"/>
</dbReference>
<dbReference type="Gene3D" id="3.90.70.10">
    <property type="entry name" value="Cysteine proteinases"/>
    <property type="match status" value="1"/>
</dbReference>
<dbReference type="AlphaFoldDB" id="A0A1E4T8Z9"/>
<dbReference type="InterPro" id="IPR036322">
    <property type="entry name" value="WD40_repeat_dom_sf"/>
</dbReference>
<comment type="subunit">
    <text evidence="10">Forms a heterotrimer with an asymmetric homodimer of the regulatory subunit PAN3 to form the poly(A)-nuclease (PAN) deadenylation complex.</text>
</comment>
<dbReference type="SUPFAM" id="SSF53098">
    <property type="entry name" value="Ribonuclease H-like"/>
    <property type="match status" value="1"/>
</dbReference>
<dbReference type="Gene3D" id="2.130.10.10">
    <property type="entry name" value="YVTN repeat-like/Quinoprotein amine dehydrogenase"/>
    <property type="match status" value="1"/>
</dbReference>
<dbReference type="GO" id="GO:0031251">
    <property type="term" value="C:PAN complex"/>
    <property type="evidence" value="ECO:0007669"/>
    <property type="project" value="UniProtKB-UniRule"/>
</dbReference>
<dbReference type="Gene3D" id="3.30.420.10">
    <property type="entry name" value="Ribonuclease H-like superfamily/Ribonuclease H"/>
    <property type="match status" value="1"/>
</dbReference>
<dbReference type="PROSITE" id="PS50235">
    <property type="entry name" value="USP_3"/>
    <property type="match status" value="1"/>
</dbReference>
<evidence type="ECO:0000256" key="1">
    <source>
        <dbReference type="ARBA" id="ARBA00001663"/>
    </source>
</evidence>
<dbReference type="EMBL" id="KV453847">
    <property type="protein sequence ID" value="ODV88230.1"/>
    <property type="molecule type" value="Genomic_DNA"/>
</dbReference>
<evidence type="ECO:0000256" key="3">
    <source>
        <dbReference type="ARBA" id="ARBA00022490"/>
    </source>
</evidence>
<dbReference type="Proteomes" id="UP000094801">
    <property type="component" value="Unassembled WGS sequence"/>
</dbReference>
<keyword evidence="9 10" id="KW-0269">Exonuclease</keyword>
<dbReference type="PANTHER" id="PTHR15728">
    <property type="entry name" value="DEADENYLATION COMPLEX CATALYTIC SUBUNIT PAN2"/>
    <property type="match status" value="1"/>
</dbReference>
<evidence type="ECO:0000256" key="5">
    <source>
        <dbReference type="ARBA" id="ARBA00022664"/>
    </source>
</evidence>
<name>A0A1E4T8Z9_9ASCO</name>
<dbReference type="SUPFAM" id="SSF50978">
    <property type="entry name" value="WD40 repeat-like"/>
    <property type="match status" value="1"/>
</dbReference>
<comment type="catalytic activity">
    <reaction evidence="1 10">
        <text>Exonucleolytic cleavage of poly(A) to 5'-AMP.</text>
        <dbReference type="EC" id="3.1.13.4"/>
    </reaction>
</comment>
<keyword evidence="5 10" id="KW-0507">mRNA processing</keyword>